<accession>J1K227</accession>
<dbReference type="GO" id="GO:1990281">
    <property type="term" value="C:efflux pump complex"/>
    <property type="evidence" value="ECO:0007669"/>
    <property type="project" value="TreeGrafter"/>
</dbReference>
<evidence type="ECO:0000256" key="6">
    <source>
        <dbReference type="SAM" id="Phobius"/>
    </source>
</evidence>
<evidence type="ECO:0000256" key="2">
    <source>
        <dbReference type="ARBA" id="ARBA00009477"/>
    </source>
</evidence>
<dbReference type="InterPro" id="IPR006143">
    <property type="entry name" value="RND_pump_MFP"/>
</dbReference>
<dbReference type="Gene3D" id="2.40.420.20">
    <property type="match status" value="1"/>
</dbReference>
<keyword evidence="6" id="KW-0472">Membrane</keyword>
<dbReference type="PANTHER" id="PTHR30469:SF33">
    <property type="entry name" value="SLR1207 PROTEIN"/>
    <property type="match status" value="1"/>
</dbReference>
<dbReference type="GO" id="GO:0030313">
    <property type="term" value="C:cell envelope"/>
    <property type="evidence" value="ECO:0007669"/>
    <property type="project" value="UniProtKB-SubCell"/>
</dbReference>
<dbReference type="GO" id="GO:1990195">
    <property type="term" value="C:macrolide transmembrane transporter complex"/>
    <property type="evidence" value="ECO:0007669"/>
    <property type="project" value="InterPro"/>
</dbReference>
<keyword evidence="6" id="KW-1133">Transmembrane helix</keyword>
<dbReference type="Gene3D" id="2.40.30.170">
    <property type="match status" value="1"/>
</dbReference>
<evidence type="ECO:0000259" key="8">
    <source>
        <dbReference type="Pfam" id="PF25917"/>
    </source>
</evidence>
<dbReference type="GO" id="GO:1990961">
    <property type="term" value="P:xenobiotic detoxification by transmembrane export across the plasma membrane"/>
    <property type="evidence" value="ECO:0007669"/>
    <property type="project" value="InterPro"/>
</dbReference>
<evidence type="ECO:0000313" key="10">
    <source>
        <dbReference type="EMBL" id="EJF91502.1"/>
    </source>
</evidence>
<gene>
    <name evidence="10" type="ORF">ME5_00197</name>
</gene>
<proteinExistence type="inferred from homology"/>
<dbReference type="eggNOG" id="COG0845">
    <property type="taxonomic scope" value="Bacteria"/>
</dbReference>
<dbReference type="Gene3D" id="2.40.50.100">
    <property type="match status" value="1"/>
</dbReference>
<dbReference type="RefSeq" id="WP_008037581.1">
    <property type="nucleotide sequence ID" value="NZ_JH725147.1"/>
</dbReference>
<comment type="caution">
    <text evidence="10">The sequence shown here is derived from an EMBL/GenBank/DDBJ whole genome shotgun (WGS) entry which is preliminary data.</text>
</comment>
<evidence type="ECO:0000259" key="7">
    <source>
        <dbReference type="Pfam" id="PF25876"/>
    </source>
</evidence>
<protein>
    <submittedName>
        <fullName evidence="10">Efflux transporter, RND family, MFP subunit</fullName>
    </submittedName>
</protein>
<dbReference type="Proteomes" id="UP000008952">
    <property type="component" value="Unassembled WGS sequence"/>
</dbReference>
<dbReference type="NCBIfam" id="TIGR01730">
    <property type="entry name" value="RND_mfp"/>
    <property type="match status" value="1"/>
</dbReference>
<evidence type="ECO:0000256" key="3">
    <source>
        <dbReference type="ARBA" id="ARBA00022448"/>
    </source>
</evidence>
<dbReference type="PATRIC" id="fig|1094558.3.peg.220"/>
<dbReference type="HOGENOM" id="CLU_018816_14_1_5"/>
<dbReference type="InterPro" id="IPR058625">
    <property type="entry name" value="MdtA-like_BSH"/>
</dbReference>
<dbReference type="EMBL" id="AIMB01000002">
    <property type="protein sequence ID" value="EJF91502.1"/>
    <property type="molecule type" value="Genomic_DNA"/>
</dbReference>
<dbReference type="GO" id="GO:0019898">
    <property type="term" value="C:extrinsic component of membrane"/>
    <property type="evidence" value="ECO:0007669"/>
    <property type="project" value="InterPro"/>
</dbReference>
<sequence>MTMKRKKKLIWIVAIILIIFLFFWIKATFFSSAMPNYMTAKVKRGDIEVSVLATGTVKPHRLVAVGARATGRIISMKVQPGSVVKEGDLLAEIDPTTQENDLKSAKASLANYQARLAEQEAQLVLAQQNLKRQETMIASHAVSRADFDDAQAQVKVRHAQIEQLKAQIVQAQVDVETAEVNLGYTRVTAPSDGTVLAAVVQEGQNVNAVQSAPTIVILGDLSVMTIRAEISEADIINVKPQQDLYFSVVGNPNRRYESRLEKIEPAPESIRNDISFNSSTGVASGSASSSAIYYNGTFDVPNDDGVLRTYMTAEVHIILGRAHNALLIPSDALNFVQGKNARISVLNSSGDVEERMIEIGLNDKVMVEVLSGLKEGETVITGSSDGTMSLTTGRRRAGPF</sequence>
<dbReference type="InterPro" id="IPR058627">
    <property type="entry name" value="MdtA-like_C"/>
</dbReference>
<dbReference type="OrthoDB" id="9791520at2"/>
<reference evidence="10 11" key="1">
    <citation type="submission" date="2012-03" db="EMBL/GenBank/DDBJ databases">
        <title>The Genome Sequence of Bartonella tamiae Th239.</title>
        <authorList>
            <consortium name="The Broad Institute Genome Sequencing Platform"/>
            <consortium name="The Broad Institute Genome Sequencing Center for Infectious Disease"/>
            <person name="Feldgarden M."/>
            <person name="Kirby J."/>
            <person name="Kosoy M."/>
            <person name="Birtles R."/>
            <person name="Probert W.S."/>
            <person name="Chiaraviglio L."/>
            <person name="Young S.K."/>
            <person name="Zeng Q."/>
            <person name="Gargeya S."/>
            <person name="Fitzgerald M."/>
            <person name="Haas B."/>
            <person name="Abouelleil A."/>
            <person name="Alvarado L."/>
            <person name="Arachchi H.M."/>
            <person name="Berlin A."/>
            <person name="Chapman S.B."/>
            <person name="Gearin G."/>
            <person name="Goldberg J."/>
            <person name="Griggs A."/>
            <person name="Gujja S."/>
            <person name="Hansen M."/>
            <person name="Heiman D."/>
            <person name="Howarth C."/>
            <person name="Larimer J."/>
            <person name="Lui A."/>
            <person name="MacDonald P.J.P."/>
            <person name="McCowen C."/>
            <person name="Montmayeur A."/>
            <person name="Murphy C."/>
            <person name="Neiman D."/>
            <person name="Pearson M."/>
            <person name="Priest M."/>
            <person name="Roberts A."/>
            <person name="Saif S."/>
            <person name="Shea T."/>
            <person name="Sisk P."/>
            <person name="Stolte C."/>
            <person name="Sykes S."/>
            <person name="Wortman J."/>
            <person name="Nusbaum C."/>
            <person name="Birren B."/>
        </authorList>
    </citation>
    <scope>NUCLEOTIDE SEQUENCE [LARGE SCALE GENOMIC DNA]</scope>
    <source>
        <strain evidence="10 11">Th239</strain>
    </source>
</reference>
<feature type="domain" description="Multidrug resistance protein MdtA-like C-terminal permuted SH3" evidence="9">
    <location>
        <begin position="324"/>
        <end position="383"/>
    </location>
</feature>
<evidence type="ECO:0000256" key="4">
    <source>
        <dbReference type="ARBA" id="ARBA00023054"/>
    </source>
</evidence>
<name>J1K227_9HYPH</name>
<dbReference type="PANTHER" id="PTHR30469">
    <property type="entry name" value="MULTIDRUG RESISTANCE PROTEIN MDTA"/>
    <property type="match status" value="1"/>
</dbReference>
<dbReference type="Pfam" id="PF25876">
    <property type="entry name" value="HH_MFP_RND"/>
    <property type="match status" value="1"/>
</dbReference>
<organism evidence="10 11">
    <name type="scientific">Bartonella tamiae Th239</name>
    <dbReference type="NCBI Taxonomy" id="1094558"/>
    <lineage>
        <taxon>Bacteria</taxon>
        <taxon>Pseudomonadati</taxon>
        <taxon>Pseudomonadota</taxon>
        <taxon>Alphaproteobacteria</taxon>
        <taxon>Hyphomicrobiales</taxon>
        <taxon>Bartonellaceae</taxon>
        <taxon>Bartonella</taxon>
    </lineage>
</organism>
<feature type="domain" description="Multidrug resistance protein MdtA-like barrel-sandwich hybrid" evidence="8">
    <location>
        <begin position="62"/>
        <end position="217"/>
    </location>
</feature>
<keyword evidence="11" id="KW-1185">Reference proteome</keyword>
<dbReference type="Pfam" id="PF25917">
    <property type="entry name" value="BSH_RND"/>
    <property type="match status" value="1"/>
</dbReference>
<evidence type="ECO:0000256" key="5">
    <source>
        <dbReference type="SAM" id="Coils"/>
    </source>
</evidence>
<dbReference type="Pfam" id="PF25967">
    <property type="entry name" value="RND-MFP_C"/>
    <property type="match status" value="1"/>
</dbReference>
<dbReference type="InterPro" id="IPR030190">
    <property type="entry name" value="MacA_alpha-hairpin_sf"/>
</dbReference>
<dbReference type="SUPFAM" id="SSF111369">
    <property type="entry name" value="HlyD-like secretion proteins"/>
    <property type="match status" value="1"/>
</dbReference>
<dbReference type="AlphaFoldDB" id="J1K227"/>
<evidence type="ECO:0000256" key="1">
    <source>
        <dbReference type="ARBA" id="ARBA00004196"/>
    </source>
</evidence>
<dbReference type="InterPro" id="IPR058624">
    <property type="entry name" value="MdtA-like_HH"/>
</dbReference>
<feature type="domain" description="Multidrug resistance protein MdtA-like alpha-helical hairpin" evidence="7">
    <location>
        <begin position="109"/>
        <end position="185"/>
    </location>
</feature>
<dbReference type="STRING" id="1094558.ME5_00197"/>
<evidence type="ECO:0000259" key="9">
    <source>
        <dbReference type="Pfam" id="PF25967"/>
    </source>
</evidence>
<feature type="coiled-coil region" evidence="5">
    <location>
        <begin position="102"/>
        <end position="136"/>
    </location>
</feature>
<comment type="subcellular location">
    <subcellularLocation>
        <location evidence="1">Cell envelope</location>
    </subcellularLocation>
</comment>
<evidence type="ECO:0000313" key="11">
    <source>
        <dbReference type="Proteomes" id="UP000008952"/>
    </source>
</evidence>
<comment type="similarity">
    <text evidence="2">Belongs to the membrane fusion protein (MFP) (TC 8.A.1) family.</text>
</comment>
<feature type="transmembrane region" description="Helical" evidence="6">
    <location>
        <begin position="9"/>
        <end position="25"/>
    </location>
</feature>
<keyword evidence="4 5" id="KW-0175">Coiled coil</keyword>
<dbReference type="GO" id="GO:0015562">
    <property type="term" value="F:efflux transmembrane transporter activity"/>
    <property type="evidence" value="ECO:0007669"/>
    <property type="project" value="TreeGrafter"/>
</dbReference>
<keyword evidence="3" id="KW-0813">Transport</keyword>
<dbReference type="Gene3D" id="6.10.140.1990">
    <property type="match status" value="1"/>
</dbReference>
<keyword evidence="6" id="KW-0812">Transmembrane</keyword>